<protein>
    <submittedName>
        <fullName evidence="2">Glucose 1-dehydrogenase</fullName>
    </submittedName>
</protein>
<evidence type="ECO:0000259" key="1">
    <source>
        <dbReference type="PROSITE" id="PS51677"/>
    </source>
</evidence>
<sequence length="304" mass="34271">MVKKRVLVGYGVDVDAVSGWINTKDGTPQNGTNVSRGIFGATVGLERLLKLFNKHNIKATFFTPAHTIESFPKQLAKVKDAGHEIGLHGYTHEHISGLTATQQRDVLAKSIDVLTSFTGLKPKGHTAPAWDTSKELIPLLEEFGIIYDHSFMHHDLQPYFAPDGRHSWVETDVKKEASSWMKPMTKIKPSEIVEIPANWHVDDWPPLQPMPGRAGTHGFISTHELEKLWLEQFDYAYEEYDTFIFPMSIHPQVSGKPHVIKMHERIIEYINKHEGVEWMPLGDMATEFLEGRIAGVEIEGGADN</sequence>
<feature type="domain" description="NodB homology" evidence="1">
    <location>
        <begin position="31"/>
        <end position="238"/>
    </location>
</feature>
<dbReference type="SUPFAM" id="SSF88713">
    <property type="entry name" value="Glycoside hydrolase/deacetylase"/>
    <property type="match status" value="1"/>
</dbReference>
<dbReference type="GO" id="GO:0016810">
    <property type="term" value="F:hydrolase activity, acting on carbon-nitrogen (but not peptide) bonds"/>
    <property type="evidence" value="ECO:0007669"/>
    <property type="project" value="InterPro"/>
</dbReference>
<dbReference type="GeneID" id="40742418"/>
<dbReference type="GO" id="GO:0005975">
    <property type="term" value="P:carbohydrate metabolic process"/>
    <property type="evidence" value="ECO:0007669"/>
    <property type="project" value="InterPro"/>
</dbReference>
<gene>
    <name evidence="2" type="ORF">M438DRAFT_266481</name>
</gene>
<evidence type="ECO:0000313" key="3">
    <source>
        <dbReference type="Proteomes" id="UP000030706"/>
    </source>
</evidence>
<dbReference type="InterPro" id="IPR037950">
    <property type="entry name" value="PgdA-like"/>
</dbReference>
<accession>A0A074Y175</accession>
<dbReference type="RefSeq" id="XP_029764154.1">
    <property type="nucleotide sequence ID" value="XM_029900112.1"/>
</dbReference>
<dbReference type="HOGENOM" id="CLU_029940_1_0_1"/>
<dbReference type="InterPro" id="IPR011330">
    <property type="entry name" value="Glyco_hydro/deAcase_b/a-brl"/>
</dbReference>
<dbReference type="STRING" id="1043002.A0A074Y175"/>
<organism evidence="2 3">
    <name type="scientific">Aureobasidium pullulans EXF-150</name>
    <dbReference type="NCBI Taxonomy" id="1043002"/>
    <lineage>
        <taxon>Eukaryota</taxon>
        <taxon>Fungi</taxon>
        <taxon>Dikarya</taxon>
        <taxon>Ascomycota</taxon>
        <taxon>Pezizomycotina</taxon>
        <taxon>Dothideomycetes</taxon>
        <taxon>Dothideomycetidae</taxon>
        <taxon>Dothideales</taxon>
        <taxon>Saccotheciaceae</taxon>
        <taxon>Aureobasidium</taxon>
    </lineage>
</organism>
<dbReference type="PROSITE" id="PS51677">
    <property type="entry name" value="NODB"/>
    <property type="match status" value="1"/>
</dbReference>
<dbReference type="Pfam" id="PF01522">
    <property type="entry name" value="Polysacc_deac_1"/>
    <property type="match status" value="1"/>
</dbReference>
<dbReference type="CDD" id="cd10938">
    <property type="entry name" value="CE4_HpPgdA_like"/>
    <property type="match status" value="1"/>
</dbReference>
<dbReference type="Gene3D" id="3.20.20.370">
    <property type="entry name" value="Glycoside hydrolase/deacetylase"/>
    <property type="match status" value="1"/>
</dbReference>
<dbReference type="OrthoDB" id="2125469at2759"/>
<evidence type="ECO:0000313" key="2">
    <source>
        <dbReference type="EMBL" id="KEQ87967.1"/>
    </source>
</evidence>
<dbReference type="PANTHER" id="PTHR47561:SF1">
    <property type="entry name" value="POLYSACCHARIDE DEACETYLASE FAMILY PROTEIN (AFU_ORTHOLOGUE AFUA_6G05030)"/>
    <property type="match status" value="1"/>
</dbReference>
<proteinExistence type="predicted"/>
<dbReference type="PANTHER" id="PTHR47561">
    <property type="entry name" value="POLYSACCHARIDE DEACETYLASE FAMILY PROTEIN (AFU_ORTHOLOGUE AFUA_6G05030)"/>
    <property type="match status" value="1"/>
</dbReference>
<keyword evidence="3" id="KW-1185">Reference proteome</keyword>
<dbReference type="EMBL" id="KL584976">
    <property type="protein sequence ID" value="KEQ87967.1"/>
    <property type="molecule type" value="Genomic_DNA"/>
</dbReference>
<name>A0A074Y175_AURPU</name>
<reference evidence="2 3" key="1">
    <citation type="journal article" date="2014" name="BMC Genomics">
        <title>Genome sequencing of four Aureobasidium pullulans varieties: biotechnological potential, stress tolerance, and description of new species.</title>
        <authorList>
            <person name="Gostin Ar C."/>
            <person name="Ohm R.A."/>
            <person name="Kogej T."/>
            <person name="Sonjak S."/>
            <person name="Turk M."/>
            <person name="Zajc J."/>
            <person name="Zalar P."/>
            <person name="Grube M."/>
            <person name="Sun H."/>
            <person name="Han J."/>
            <person name="Sharma A."/>
            <person name="Chiniquy J."/>
            <person name="Ngan C.Y."/>
            <person name="Lipzen A."/>
            <person name="Barry K."/>
            <person name="Grigoriev I.V."/>
            <person name="Gunde-Cimerman N."/>
        </authorList>
    </citation>
    <scope>NUCLEOTIDE SEQUENCE [LARGE SCALE GENOMIC DNA]</scope>
    <source>
        <strain evidence="2 3">EXF-150</strain>
    </source>
</reference>
<dbReference type="AlphaFoldDB" id="A0A074Y175"/>
<dbReference type="InterPro" id="IPR002509">
    <property type="entry name" value="NODB_dom"/>
</dbReference>
<dbReference type="Proteomes" id="UP000030706">
    <property type="component" value="Unassembled WGS sequence"/>
</dbReference>